<proteinExistence type="predicted"/>
<dbReference type="Proteomes" id="UP000886740">
    <property type="component" value="Unassembled WGS sequence"/>
</dbReference>
<dbReference type="CDD" id="cd00118">
    <property type="entry name" value="LysM"/>
    <property type="match status" value="2"/>
</dbReference>
<evidence type="ECO:0000313" key="2">
    <source>
        <dbReference type="EMBL" id="HIX74156.1"/>
    </source>
</evidence>
<dbReference type="Gene3D" id="3.10.350.10">
    <property type="entry name" value="LysM domain"/>
    <property type="match status" value="2"/>
</dbReference>
<dbReference type="SUPFAM" id="SSF54106">
    <property type="entry name" value="LysM domain"/>
    <property type="match status" value="2"/>
</dbReference>
<feature type="domain" description="LysM" evidence="1">
    <location>
        <begin position="363"/>
        <end position="407"/>
    </location>
</feature>
<dbReference type="EMBL" id="DXEL01000030">
    <property type="protein sequence ID" value="HIX74156.1"/>
    <property type="molecule type" value="Genomic_DNA"/>
</dbReference>
<gene>
    <name evidence="2" type="ORF">H9977_03825</name>
</gene>
<dbReference type="Pfam" id="PF01551">
    <property type="entry name" value="Peptidase_M23"/>
    <property type="match status" value="1"/>
</dbReference>
<dbReference type="AlphaFoldDB" id="A0A9D2BFC3"/>
<accession>A0A9D2BFC3</accession>
<dbReference type="GO" id="GO:0004222">
    <property type="term" value="F:metalloendopeptidase activity"/>
    <property type="evidence" value="ECO:0007669"/>
    <property type="project" value="TreeGrafter"/>
</dbReference>
<dbReference type="InterPro" id="IPR018392">
    <property type="entry name" value="LysM"/>
</dbReference>
<name>A0A9D2BFC3_9BACT</name>
<comment type="caution">
    <text evidence="2">The sequence shown here is derived from an EMBL/GenBank/DDBJ whole genome shotgun (WGS) entry which is preliminary data.</text>
</comment>
<sequence>MIVKTLLSICCSILIVSTVEGQEKNQINDPNEGSHQLMNERVSELMADRVGFKKDLVLEELAAINEMEELEAKENLMFPADELYGSHWANDWVDPFRGMKVTYPDSCVIDCSAFVFPLDTMTRITSKYGPRRRRMHKGIDLKVQVGDTIYAAFDGKVRIRKYERRGYGYYLVIRHPNGLETIYGHLSKFLVNLNDVVRGGQPIALGGNTGRSTGSHLHFETRFMGQALNPQDLIDFENEVPHKDIYVFHNIKINGRKSNIYTSSDTKVVYHRVKSGDTLGKIARRYGTSVNELCRLNGLKRTSILRIGQSIRCNAGIEVAAASNTIEKPKTVEKAEVKTENVATVAETASKAEASGDMENTPVYHKIKSGDTLGGIAAKYGTTVQKLCELNGITRTTILRLGRSLRCS</sequence>
<evidence type="ECO:0000313" key="3">
    <source>
        <dbReference type="Proteomes" id="UP000886740"/>
    </source>
</evidence>
<dbReference type="PROSITE" id="PS51782">
    <property type="entry name" value="LYSM"/>
    <property type="match status" value="2"/>
</dbReference>
<dbReference type="Gene3D" id="2.70.70.10">
    <property type="entry name" value="Glucose Permease (Domain IIA)"/>
    <property type="match status" value="1"/>
</dbReference>
<reference evidence="2" key="1">
    <citation type="journal article" date="2021" name="PeerJ">
        <title>Extensive microbial diversity within the chicken gut microbiome revealed by metagenomics and culture.</title>
        <authorList>
            <person name="Gilroy R."/>
            <person name="Ravi A."/>
            <person name="Getino M."/>
            <person name="Pursley I."/>
            <person name="Horton D.L."/>
            <person name="Alikhan N.F."/>
            <person name="Baker D."/>
            <person name="Gharbi K."/>
            <person name="Hall N."/>
            <person name="Watson M."/>
            <person name="Adriaenssens E.M."/>
            <person name="Foster-Nyarko E."/>
            <person name="Jarju S."/>
            <person name="Secka A."/>
            <person name="Antonio M."/>
            <person name="Oren A."/>
            <person name="Chaudhuri R.R."/>
            <person name="La Ragione R."/>
            <person name="Hildebrand F."/>
            <person name="Pallen M.J."/>
        </authorList>
    </citation>
    <scope>NUCLEOTIDE SEQUENCE</scope>
    <source>
        <strain evidence="2">ChiGjej6B6-14162</strain>
    </source>
</reference>
<dbReference type="PANTHER" id="PTHR21666">
    <property type="entry name" value="PEPTIDASE-RELATED"/>
    <property type="match status" value="1"/>
</dbReference>
<dbReference type="InterPro" id="IPR036779">
    <property type="entry name" value="LysM_dom_sf"/>
</dbReference>
<dbReference type="CDD" id="cd12797">
    <property type="entry name" value="M23_peptidase"/>
    <property type="match status" value="1"/>
</dbReference>
<feature type="domain" description="LysM" evidence="1">
    <location>
        <begin position="269"/>
        <end position="313"/>
    </location>
</feature>
<dbReference type="Pfam" id="PF01476">
    <property type="entry name" value="LysM"/>
    <property type="match status" value="2"/>
</dbReference>
<dbReference type="PANTHER" id="PTHR21666:SF270">
    <property type="entry name" value="MUREIN HYDROLASE ACTIVATOR ENVC"/>
    <property type="match status" value="1"/>
</dbReference>
<dbReference type="SUPFAM" id="SSF51261">
    <property type="entry name" value="Duplicated hybrid motif"/>
    <property type="match status" value="1"/>
</dbReference>
<protein>
    <submittedName>
        <fullName evidence="2">Peptidoglycan DD-metalloendopeptidase family protein</fullName>
    </submittedName>
</protein>
<organism evidence="2 3">
    <name type="scientific">Candidatus Parabacteroides intestinipullorum</name>
    <dbReference type="NCBI Taxonomy" id="2838723"/>
    <lineage>
        <taxon>Bacteria</taxon>
        <taxon>Pseudomonadati</taxon>
        <taxon>Bacteroidota</taxon>
        <taxon>Bacteroidia</taxon>
        <taxon>Bacteroidales</taxon>
        <taxon>Tannerellaceae</taxon>
        <taxon>Parabacteroides</taxon>
    </lineage>
</organism>
<dbReference type="InterPro" id="IPR011055">
    <property type="entry name" value="Dup_hybrid_motif"/>
</dbReference>
<evidence type="ECO:0000259" key="1">
    <source>
        <dbReference type="PROSITE" id="PS51782"/>
    </source>
</evidence>
<dbReference type="InterPro" id="IPR050570">
    <property type="entry name" value="Cell_wall_metabolism_enzyme"/>
</dbReference>
<reference evidence="2" key="2">
    <citation type="submission" date="2021-04" db="EMBL/GenBank/DDBJ databases">
        <authorList>
            <person name="Gilroy R."/>
        </authorList>
    </citation>
    <scope>NUCLEOTIDE SEQUENCE</scope>
    <source>
        <strain evidence="2">ChiGjej6B6-14162</strain>
    </source>
</reference>
<dbReference type="SMART" id="SM00257">
    <property type="entry name" value="LysM"/>
    <property type="match status" value="2"/>
</dbReference>
<dbReference type="InterPro" id="IPR016047">
    <property type="entry name" value="M23ase_b-sheet_dom"/>
</dbReference>